<protein>
    <submittedName>
        <fullName evidence="2">Uncharacterized protein</fullName>
    </submittedName>
</protein>
<dbReference type="Proteomes" id="UP000652219">
    <property type="component" value="Unassembled WGS sequence"/>
</dbReference>
<reference evidence="2 3" key="1">
    <citation type="journal article" date="2020" name="Phytopathology">
        <title>Genome Sequence Resources of Colletotrichum truncatum, C. plurivorum, C. musicola, and C. sojae: Four Species Pathogenic to Soybean (Glycine max).</title>
        <authorList>
            <person name="Rogerio F."/>
            <person name="Boufleur T.R."/>
            <person name="Ciampi-Guillardi M."/>
            <person name="Sukno S.A."/>
            <person name="Thon M.R."/>
            <person name="Massola Junior N.S."/>
            <person name="Baroncelli R."/>
        </authorList>
    </citation>
    <scope>NUCLEOTIDE SEQUENCE [LARGE SCALE GENOMIC DNA]</scope>
    <source>
        <strain evidence="2 3">LFN0009</strain>
    </source>
</reference>
<gene>
    <name evidence="2" type="ORF">CSOJ01_06605</name>
</gene>
<comment type="caution">
    <text evidence="2">The sequence shown here is derived from an EMBL/GenBank/DDBJ whole genome shotgun (WGS) entry which is preliminary data.</text>
</comment>
<dbReference type="AlphaFoldDB" id="A0A8H6JBD2"/>
<accession>A0A8H6JBD2</accession>
<evidence type="ECO:0000256" key="1">
    <source>
        <dbReference type="SAM" id="MobiDB-lite"/>
    </source>
</evidence>
<dbReference type="EMBL" id="WIGN01000093">
    <property type="protein sequence ID" value="KAF6809994.1"/>
    <property type="molecule type" value="Genomic_DNA"/>
</dbReference>
<name>A0A8H6JBD2_9PEZI</name>
<organism evidence="2 3">
    <name type="scientific">Colletotrichum sojae</name>
    <dbReference type="NCBI Taxonomy" id="2175907"/>
    <lineage>
        <taxon>Eukaryota</taxon>
        <taxon>Fungi</taxon>
        <taxon>Dikarya</taxon>
        <taxon>Ascomycota</taxon>
        <taxon>Pezizomycotina</taxon>
        <taxon>Sordariomycetes</taxon>
        <taxon>Hypocreomycetidae</taxon>
        <taxon>Glomerellales</taxon>
        <taxon>Glomerellaceae</taxon>
        <taxon>Colletotrichum</taxon>
        <taxon>Colletotrichum orchidearum species complex</taxon>
    </lineage>
</organism>
<sequence>MYRRASSGSGIPALAQAPERRTRSHLVTLLQGPRARQRATATADIDGGQGRPTVMADNEADKQRFSAALRSIWPPNCDIWATKVAASHGLPVPPRSGVQPAKTGIVPGLRADFWATRSIKPSAASGLATDHPKIDRAVYYPPATQTGGLVFWLGPLSALKNAVVPPEESCCCSRVDARRQRERAQRSLATSNPNAASRFKVRRCSRIGFASPPYLIKRNNDKEEASMLSGPQVSAAMIRKRSRCTHSLPRQRRIPLSQRRARDTTVAPVRTHISQHPGFRLSSLLVVTPSLCDVHAVPTEPQLNFPGAQQFEATLDKESVMTDPEEPIAIQARV</sequence>
<keyword evidence="3" id="KW-1185">Reference proteome</keyword>
<evidence type="ECO:0000313" key="3">
    <source>
        <dbReference type="Proteomes" id="UP000652219"/>
    </source>
</evidence>
<feature type="region of interest" description="Disordered" evidence="1">
    <location>
        <begin position="1"/>
        <end position="57"/>
    </location>
</feature>
<evidence type="ECO:0000313" key="2">
    <source>
        <dbReference type="EMBL" id="KAF6809994.1"/>
    </source>
</evidence>
<proteinExistence type="predicted"/>